<sequence length="122" mass="13914">MHNDVVRNEREELPSSEYHDLEQFCLSVVKRDRSDFFRHPFKLSANTVDKAFAVIRPLVEKVSKHDCEHSTDFRFLIHVLSGTVDSEELRPFFGSVNIPLKICGVALYSKACRNSVDTSGSL</sequence>
<accession>A0A3P8CTK6</accession>
<proteinExistence type="predicted"/>
<name>A0A183FSZ2_HELPZ</name>
<evidence type="ECO:0000313" key="3">
    <source>
        <dbReference type="WBParaSite" id="HPBE_0001113301-mRNA-1"/>
    </source>
</evidence>
<dbReference type="AlphaFoldDB" id="A0A183FSZ2"/>
<evidence type="ECO:0000313" key="2">
    <source>
        <dbReference type="Proteomes" id="UP000050761"/>
    </source>
</evidence>
<organism evidence="2 3">
    <name type="scientific">Heligmosomoides polygyrus</name>
    <name type="common">Parasitic roundworm</name>
    <dbReference type="NCBI Taxonomy" id="6339"/>
    <lineage>
        <taxon>Eukaryota</taxon>
        <taxon>Metazoa</taxon>
        <taxon>Ecdysozoa</taxon>
        <taxon>Nematoda</taxon>
        <taxon>Chromadorea</taxon>
        <taxon>Rhabditida</taxon>
        <taxon>Rhabditina</taxon>
        <taxon>Rhabditomorpha</taxon>
        <taxon>Strongyloidea</taxon>
        <taxon>Heligmosomidae</taxon>
        <taxon>Heligmosomoides</taxon>
    </lineage>
</organism>
<dbReference type="EMBL" id="UZAH01026996">
    <property type="protein sequence ID" value="VDO87572.1"/>
    <property type="molecule type" value="Genomic_DNA"/>
</dbReference>
<reference evidence="3" key="2">
    <citation type="submission" date="2019-09" db="UniProtKB">
        <authorList>
            <consortium name="WormBaseParasite"/>
        </authorList>
    </citation>
    <scope>IDENTIFICATION</scope>
</reference>
<dbReference type="Proteomes" id="UP000050761">
    <property type="component" value="Unassembled WGS sequence"/>
</dbReference>
<reference evidence="1 2" key="1">
    <citation type="submission" date="2018-11" db="EMBL/GenBank/DDBJ databases">
        <authorList>
            <consortium name="Pathogen Informatics"/>
        </authorList>
    </citation>
    <scope>NUCLEOTIDE SEQUENCE [LARGE SCALE GENOMIC DNA]</scope>
</reference>
<protein>
    <submittedName>
        <fullName evidence="3">THUMP domain-containing protein</fullName>
    </submittedName>
</protein>
<dbReference type="WBParaSite" id="HPBE_0001113301-mRNA-1">
    <property type="protein sequence ID" value="HPBE_0001113301-mRNA-1"/>
    <property type="gene ID" value="HPBE_0001113301"/>
</dbReference>
<evidence type="ECO:0000313" key="1">
    <source>
        <dbReference type="EMBL" id="VDO87572.1"/>
    </source>
</evidence>
<accession>A0A183FSZ2</accession>
<gene>
    <name evidence="1" type="ORF">HPBE_LOCUS11134</name>
</gene>
<keyword evidence="2" id="KW-1185">Reference proteome</keyword>